<comment type="similarity">
    <text evidence="2">Belongs to the cysteine synthase/cystathionine beta-synthase family.</text>
</comment>
<dbReference type="AlphaFoldDB" id="A0A428UB54"/>
<dbReference type="GO" id="GO:0016740">
    <property type="term" value="F:transferase activity"/>
    <property type="evidence" value="ECO:0007669"/>
    <property type="project" value="UniProtKB-KW"/>
</dbReference>
<dbReference type="EMBL" id="NKCK01000018">
    <property type="protein sequence ID" value="RSM11486.1"/>
    <property type="molecule type" value="Genomic_DNA"/>
</dbReference>
<name>A0A428UB54_9HYPO</name>
<dbReference type="GO" id="GO:0019344">
    <property type="term" value="P:cysteine biosynthetic process"/>
    <property type="evidence" value="ECO:0007669"/>
    <property type="project" value="UniProtKB-KW"/>
</dbReference>
<evidence type="ECO:0000313" key="8">
    <source>
        <dbReference type="EMBL" id="RSM11486.1"/>
    </source>
</evidence>
<keyword evidence="3" id="KW-0028">Amino-acid biosynthesis</keyword>
<protein>
    <recommendedName>
        <fullName evidence="7">Tryptophan synthase beta chain-like PALP domain-containing protein</fullName>
    </recommendedName>
</protein>
<gene>
    <name evidence="8" type="ORF">CEP52_002968</name>
</gene>
<evidence type="ECO:0000256" key="4">
    <source>
        <dbReference type="ARBA" id="ARBA00022679"/>
    </source>
</evidence>
<dbReference type="FunFam" id="3.40.50.1100:FF:000006">
    <property type="entry name" value="Cysteine synthase"/>
    <property type="match status" value="1"/>
</dbReference>
<sequence>MATTITPPCVSNILDAIGNTPCVELKRITPEGHARVFLKLEFLNPTGSYKDRMARAVIEEAERQGTLKPGMTVVEATGGSTGSSLALVCAVKGYKFRVISSDAFAKEKLRTMAAFGSDLDLIASANGKITPNLIPSMREKAQEFSKEDGVFWVDQFSNADVLVGYQTLGHELVQQFPDGIDAFCGAVGGGGMVMGVSKILKKKYPQTRIVVLEPESAPMITKGHGGSHSVEGIGIGFMPPLLDKNLYDEAKGIPEAEAREMCRRLAKEEGILVGTSSGLNVVAALELAKQLGPGKTVVTVACDTGLKYMNSGLFLIS</sequence>
<organism evidence="8 9">
    <name type="scientific">Fusarium oligoseptatum</name>
    <dbReference type="NCBI Taxonomy" id="2604345"/>
    <lineage>
        <taxon>Eukaryota</taxon>
        <taxon>Fungi</taxon>
        <taxon>Dikarya</taxon>
        <taxon>Ascomycota</taxon>
        <taxon>Pezizomycotina</taxon>
        <taxon>Sordariomycetes</taxon>
        <taxon>Hypocreomycetidae</taxon>
        <taxon>Hypocreales</taxon>
        <taxon>Nectriaceae</taxon>
        <taxon>Fusarium</taxon>
        <taxon>Fusarium solani species complex</taxon>
    </lineage>
</organism>
<dbReference type="CDD" id="cd01561">
    <property type="entry name" value="CBS_like"/>
    <property type="match status" value="1"/>
</dbReference>
<evidence type="ECO:0000259" key="7">
    <source>
        <dbReference type="Pfam" id="PF00291"/>
    </source>
</evidence>
<keyword evidence="4" id="KW-0808">Transferase</keyword>
<evidence type="ECO:0000256" key="6">
    <source>
        <dbReference type="ARBA" id="ARBA00023192"/>
    </source>
</evidence>
<feature type="domain" description="Tryptophan synthase beta chain-like PALP" evidence="7">
    <location>
        <begin position="13"/>
        <end position="303"/>
    </location>
</feature>
<proteinExistence type="inferred from homology"/>
<dbReference type="PANTHER" id="PTHR10314">
    <property type="entry name" value="CYSTATHIONINE BETA-SYNTHASE"/>
    <property type="match status" value="1"/>
</dbReference>
<evidence type="ECO:0000256" key="2">
    <source>
        <dbReference type="ARBA" id="ARBA00007103"/>
    </source>
</evidence>
<evidence type="ECO:0000256" key="5">
    <source>
        <dbReference type="ARBA" id="ARBA00022898"/>
    </source>
</evidence>
<dbReference type="STRING" id="1325735.A0A428UB54"/>
<dbReference type="InterPro" id="IPR001926">
    <property type="entry name" value="TrpB-like_PALP"/>
</dbReference>
<dbReference type="SUPFAM" id="SSF53686">
    <property type="entry name" value="Tryptophan synthase beta subunit-like PLP-dependent enzymes"/>
    <property type="match status" value="1"/>
</dbReference>
<comment type="caution">
    <text evidence="8">The sequence shown here is derived from an EMBL/GenBank/DDBJ whole genome shotgun (WGS) entry which is preliminary data.</text>
</comment>
<comment type="cofactor">
    <cofactor evidence="1">
        <name>pyridoxal 5'-phosphate</name>
        <dbReference type="ChEBI" id="CHEBI:597326"/>
    </cofactor>
</comment>
<evidence type="ECO:0000313" key="9">
    <source>
        <dbReference type="Proteomes" id="UP000287144"/>
    </source>
</evidence>
<dbReference type="InterPro" id="IPR036052">
    <property type="entry name" value="TrpB-like_PALP_sf"/>
</dbReference>
<dbReference type="Gene3D" id="3.40.50.1100">
    <property type="match status" value="2"/>
</dbReference>
<dbReference type="InterPro" id="IPR050214">
    <property type="entry name" value="Cys_Synth/Cystath_Beta-Synth"/>
</dbReference>
<reference evidence="8 9" key="1">
    <citation type="submission" date="2017-06" db="EMBL/GenBank/DDBJ databases">
        <title>Comparative genomic analysis of Ambrosia Fusariam Clade fungi.</title>
        <authorList>
            <person name="Stajich J.E."/>
            <person name="Carrillo J."/>
            <person name="Kijimoto T."/>
            <person name="Eskalen A."/>
            <person name="O'Donnell K."/>
            <person name="Kasson M."/>
        </authorList>
    </citation>
    <scope>NUCLEOTIDE SEQUENCE [LARGE SCALE GENOMIC DNA]</scope>
    <source>
        <strain evidence="8 9">NRRL62579</strain>
    </source>
</reference>
<evidence type="ECO:0000256" key="1">
    <source>
        <dbReference type="ARBA" id="ARBA00001933"/>
    </source>
</evidence>
<keyword evidence="6" id="KW-0198">Cysteine biosynthesis</keyword>
<dbReference type="Pfam" id="PF00291">
    <property type="entry name" value="PALP"/>
    <property type="match status" value="1"/>
</dbReference>
<accession>A0A428UB54</accession>
<keyword evidence="9" id="KW-1185">Reference proteome</keyword>
<keyword evidence="5" id="KW-0663">Pyridoxal phosphate</keyword>
<dbReference type="Proteomes" id="UP000287144">
    <property type="component" value="Unassembled WGS sequence"/>
</dbReference>
<evidence type="ECO:0000256" key="3">
    <source>
        <dbReference type="ARBA" id="ARBA00022605"/>
    </source>
</evidence>